<dbReference type="GO" id="GO:0004252">
    <property type="term" value="F:serine-type endopeptidase activity"/>
    <property type="evidence" value="ECO:0007669"/>
    <property type="project" value="InterPro"/>
</dbReference>
<dbReference type="PROSITE" id="PS00134">
    <property type="entry name" value="TRYPSIN_HIS"/>
    <property type="match status" value="1"/>
</dbReference>
<dbReference type="EMBL" id="GALX01002802">
    <property type="protein sequence ID" value="JAB65664.1"/>
    <property type="molecule type" value="Transcribed_RNA"/>
</dbReference>
<sequence>FAHDKVLSQTRRHFSWAMASKAIVLTLLALVALAKSELDYDKAFPMPDPAVSLFPSPHGIPSPRIVGGEEAVPNSHPYQVGLFLPVAQGLSFCGGSLITEKTVLTAAHCVDSLVAPVEVVLGAHRIREEESTQVRITTNNIVLHPQWDRDLIRNDVAVVILPHRVTLNANIQTIRLATGSDDFAGQQAIVSGWGRDSDNSQAISPVLRKVEVPVITNAVCNIAFFGVIQSSNICTSGLGGRSTCNGDSGGALVVDGVQVGIVSFGNGLGCEIGWPAAYARITSFSSWIDSVKE</sequence>
<feature type="domain" description="Peptidase S1" evidence="7">
    <location>
        <begin position="65"/>
        <end position="293"/>
    </location>
</feature>
<keyword evidence="5" id="KW-1015">Disulfide bond</keyword>
<dbReference type="InterPro" id="IPR018114">
    <property type="entry name" value="TRYPSIN_HIS"/>
</dbReference>
<dbReference type="InterPro" id="IPR043504">
    <property type="entry name" value="Peptidase_S1_PA_chymotrypsin"/>
</dbReference>
<dbReference type="SUPFAM" id="SSF50494">
    <property type="entry name" value="Trypsin-like serine proteases"/>
    <property type="match status" value="1"/>
</dbReference>
<dbReference type="SMART" id="SM00020">
    <property type="entry name" value="Tryp_SPc"/>
    <property type="match status" value="1"/>
</dbReference>
<gene>
    <name evidence="8" type="primary">CTRB1</name>
</gene>
<keyword evidence="3 6" id="KW-0378">Hydrolase</keyword>
<keyword evidence="2 6" id="KW-0645">Protease</keyword>
<dbReference type="PROSITE" id="PS50240">
    <property type="entry name" value="TRYPSIN_DOM"/>
    <property type="match status" value="1"/>
</dbReference>
<dbReference type="AlphaFoldDB" id="V5GNG9"/>
<dbReference type="InterPro" id="IPR001254">
    <property type="entry name" value="Trypsin_dom"/>
</dbReference>
<dbReference type="Pfam" id="PF00089">
    <property type="entry name" value="Trypsin"/>
    <property type="match status" value="1"/>
</dbReference>
<name>V5GNG9_ANOGL</name>
<evidence type="ECO:0000256" key="1">
    <source>
        <dbReference type="ARBA" id="ARBA00007664"/>
    </source>
</evidence>
<dbReference type="PANTHER" id="PTHR24276">
    <property type="entry name" value="POLYSERASE-RELATED"/>
    <property type="match status" value="1"/>
</dbReference>
<evidence type="ECO:0000256" key="3">
    <source>
        <dbReference type="ARBA" id="ARBA00022801"/>
    </source>
</evidence>
<dbReference type="PROSITE" id="PS00135">
    <property type="entry name" value="TRYPSIN_SER"/>
    <property type="match status" value="1"/>
</dbReference>
<dbReference type="PANTHER" id="PTHR24276:SF91">
    <property type="entry name" value="AT26814P-RELATED"/>
    <property type="match status" value="1"/>
</dbReference>
<evidence type="ECO:0000256" key="4">
    <source>
        <dbReference type="ARBA" id="ARBA00022825"/>
    </source>
</evidence>
<evidence type="ECO:0000259" key="7">
    <source>
        <dbReference type="PROSITE" id="PS50240"/>
    </source>
</evidence>
<dbReference type="InterPro" id="IPR033116">
    <property type="entry name" value="TRYPSIN_SER"/>
</dbReference>
<evidence type="ECO:0000313" key="8">
    <source>
        <dbReference type="EMBL" id="JAB65664.1"/>
    </source>
</evidence>
<evidence type="ECO:0000256" key="6">
    <source>
        <dbReference type="RuleBase" id="RU363034"/>
    </source>
</evidence>
<proteinExistence type="inferred from homology"/>
<comment type="similarity">
    <text evidence="1">Belongs to the peptidase S1 family.</text>
</comment>
<keyword evidence="4 6" id="KW-0720">Serine protease</keyword>
<dbReference type="InterPro" id="IPR050430">
    <property type="entry name" value="Peptidase_S1"/>
</dbReference>
<evidence type="ECO:0000256" key="2">
    <source>
        <dbReference type="ARBA" id="ARBA00022670"/>
    </source>
</evidence>
<dbReference type="Gene3D" id="2.40.10.10">
    <property type="entry name" value="Trypsin-like serine proteases"/>
    <property type="match status" value="2"/>
</dbReference>
<organism evidence="8">
    <name type="scientific">Anoplophora glabripennis</name>
    <name type="common">Asian longhorn beetle</name>
    <name type="synonym">Anoplophora nobilis</name>
    <dbReference type="NCBI Taxonomy" id="217634"/>
    <lineage>
        <taxon>Eukaryota</taxon>
        <taxon>Metazoa</taxon>
        <taxon>Ecdysozoa</taxon>
        <taxon>Arthropoda</taxon>
        <taxon>Hexapoda</taxon>
        <taxon>Insecta</taxon>
        <taxon>Pterygota</taxon>
        <taxon>Neoptera</taxon>
        <taxon>Endopterygota</taxon>
        <taxon>Coleoptera</taxon>
        <taxon>Polyphaga</taxon>
        <taxon>Cucujiformia</taxon>
        <taxon>Chrysomeloidea</taxon>
        <taxon>Cerambycidae</taxon>
        <taxon>Lamiinae</taxon>
        <taxon>Lamiini</taxon>
        <taxon>Anoplophora</taxon>
    </lineage>
</organism>
<feature type="non-terminal residue" evidence="8">
    <location>
        <position position="1"/>
    </location>
</feature>
<dbReference type="GO" id="GO:0006508">
    <property type="term" value="P:proteolysis"/>
    <property type="evidence" value="ECO:0007669"/>
    <property type="project" value="UniProtKB-KW"/>
</dbReference>
<accession>V5GNG9</accession>
<evidence type="ECO:0000256" key="5">
    <source>
        <dbReference type="ARBA" id="ARBA00023157"/>
    </source>
</evidence>
<dbReference type="FunFam" id="2.40.10.10:FF:000034">
    <property type="entry name" value="Eupolytin"/>
    <property type="match status" value="1"/>
</dbReference>
<reference evidence="8" key="1">
    <citation type="submission" date="2013-07" db="EMBL/GenBank/DDBJ databases">
        <title>Midgut Transcriptome Profiling of Anoplphora glabripennis, a Lignocellulose Degrading, Wood-Boring Cerambycid.</title>
        <authorList>
            <person name="Scully E.D."/>
            <person name="Hoover K."/>
            <person name="Carlson J.E."/>
            <person name="Tien M."/>
            <person name="Geib S.M."/>
        </authorList>
    </citation>
    <scope>NUCLEOTIDE SEQUENCE</scope>
</reference>
<dbReference type="InterPro" id="IPR009003">
    <property type="entry name" value="Peptidase_S1_PA"/>
</dbReference>
<dbReference type="PRINTS" id="PR00722">
    <property type="entry name" value="CHYMOTRYPSIN"/>
</dbReference>
<protein>
    <submittedName>
        <fullName evidence="8">Chymotrypsin</fullName>
    </submittedName>
</protein>
<dbReference type="CDD" id="cd00190">
    <property type="entry name" value="Tryp_SPc"/>
    <property type="match status" value="1"/>
</dbReference>
<dbReference type="InterPro" id="IPR001314">
    <property type="entry name" value="Peptidase_S1A"/>
</dbReference>